<evidence type="ECO:0000256" key="3">
    <source>
        <dbReference type="ARBA" id="ARBA00012967"/>
    </source>
</evidence>
<feature type="binding site" evidence="7">
    <location>
        <position position="41"/>
    </location>
    <ligand>
        <name>NAD(+)</name>
        <dbReference type="ChEBI" id="CHEBI:57540"/>
    </ligand>
</feature>
<feature type="binding site" evidence="7">
    <location>
        <position position="90"/>
    </location>
    <ligand>
        <name>substrate</name>
    </ligand>
</feature>
<gene>
    <name evidence="7" type="primary">ldh</name>
    <name evidence="10" type="ORF">JZO67_001505</name>
</gene>
<sequence length="318" mass="34865">MAANKRIILIGTGSVGASYAFSVVNQNICDELVLIDLNEAKVNADVADIQDGLPNFSTNVDVWRGSYSDCKNADIVCICAGVPQKVGQTRLDLINTNIKIAQKITEEVIQSGFDGIFLIASNPVDIISYAVWKYSNFPKKRVIGSGTTLDTARLRYQLSRRLDLAPQDILANVFGEHGDSEFVPWSTVKIAGLNLSDVRERLEISNEELEGIYKRTRDAAYKIIQAKGATYYGIAMALSRISKAILKDEHAVLTTSTLLEGEYGQEDVFAGVPCVIGRRGVLETITPNLTPDELNQFAHSADVLRQNNPLCVSPQKIL</sequence>
<dbReference type="Pfam" id="PF02866">
    <property type="entry name" value="Ldh_1_C"/>
    <property type="match status" value="1"/>
</dbReference>
<dbReference type="SUPFAM" id="SSF51735">
    <property type="entry name" value="NAD(P)-binding Rossmann-fold domains"/>
    <property type="match status" value="1"/>
</dbReference>
<comment type="caution">
    <text evidence="7">Lacks conserved residue(s) required for the propagation of feature annotation.</text>
</comment>
<feature type="domain" description="Lactate/malate dehydrogenase C-terminal" evidence="9">
    <location>
        <begin position="147"/>
        <end position="307"/>
    </location>
</feature>
<evidence type="ECO:0000256" key="5">
    <source>
        <dbReference type="ARBA" id="ARBA00023027"/>
    </source>
</evidence>
<evidence type="ECO:0000256" key="4">
    <source>
        <dbReference type="ARBA" id="ARBA00023002"/>
    </source>
</evidence>
<dbReference type="EMBL" id="JAFREL020000001">
    <property type="protein sequence ID" value="MEO1769554.1"/>
    <property type="molecule type" value="Genomic_DNA"/>
</dbReference>
<dbReference type="PANTHER" id="PTHR43128:SF16">
    <property type="entry name" value="L-LACTATE DEHYDROGENASE"/>
    <property type="match status" value="1"/>
</dbReference>
<dbReference type="SUPFAM" id="SSF56327">
    <property type="entry name" value="LDH C-terminal domain-like"/>
    <property type="match status" value="1"/>
</dbReference>
<keyword evidence="7" id="KW-0597">Phosphoprotein</keyword>
<organism evidence="10 11">
    <name type="scientific">Candidatus Enterococcus ferrettii</name>
    <dbReference type="NCBI Taxonomy" id="2815324"/>
    <lineage>
        <taxon>Bacteria</taxon>
        <taxon>Bacillati</taxon>
        <taxon>Bacillota</taxon>
        <taxon>Bacilli</taxon>
        <taxon>Lactobacillales</taxon>
        <taxon>Enterococcaceae</taxon>
        <taxon>Enterococcus</taxon>
    </lineage>
</organism>
<dbReference type="InterPro" id="IPR036291">
    <property type="entry name" value="NAD(P)-bd_dom_sf"/>
</dbReference>
<feature type="binding site" evidence="7">
    <location>
        <begin position="150"/>
        <end position="153"/>
    </location>
    <ligand>
        <name>substrate</name>
    </ligand>
</feature>
<feature type="binding site" evidence="7">
    <location>
        <position position="36"/>
    </location>
    <ligand>
        <name>NAD(+)</name>
        <dbReference type="ChEBI" id="CHEBI:57540"/>
    </ligand>
</feature>
<feature type="binding site" evidence="7">
    <location>
        <position position="67"/>
    </location>
    <ligand>
        <name>NAD(+)</name>
        <dbReference type="ChEBI" id="CHEBI:57540"/>
    </ligand>
</feature>
<keyword evidence="4 7" id="KW-0560">Oxidoreductase</keyword>
<dbReference type="PANTHER" id="PTHR43128">
    <property type="entry name" value="L-2-HYDROXYCARBOXYLATE DEHYDROGENASE (NAD(P)(+))"/>
    <property type="match status" value="1"/>
</dbReference>
<dbReference type="PIRSF" id="PIRSF000102">
    <property type="entry name" value="Lac_mal_DH"/>
    <property type="match status" value="1"/>
</dbReference>
<dbReference type="InterPro" id="IPR011304">
    <property type="entry name" value="L-lactate_DH"/>
</dbReference>
<dbReference type="Proteomes" id="UP000664357">
    <property type="component" value="Unassembled WGS sequence"/>
</dbReference>
<dbReference type="InterPro" id="IPR022383">
    <property type="entry name" value="Lactate/malate_DH_C"/>
</dbReference>
<feature type="binding site" evidence="7">
    <location>
        <position position="230"/>
    </location>
    <ligand>
        <name>substrate</name>
    </ligand>
</feature>
<feature type="binding site" evidence="7">
    <location>
        <begin position="81"/>
        <end position="82"/>
    </location>
    <ligand>
        <name>NAD(+)</name>
        <dbReference type="ChEBI" id="CHEBI:57540"/>
    </ligand>
</feature>
<evidence type="ECO:0000259" key="8">
    <source>
        <dbReference type="Pfam" id="PF00056"/>
    </source>
</evidence>
<accession>A0ABV0EPZ4</accession>
<dbReference type="InterPro" id="IPR001557">
    <property type="entry name" value="L-lactate/malate_DH"/>
</dbReference>
<evidence type="ECO:0000259" key="9">
    <source>
        <dbReference type="Pfam" id="PF02866"/>
    </source>
</evidence>
<dbReference type="CDD" id="cd05291">
    <property type="entry name" value="HicDH_like"/>
    <property type="match status" value="1"/>
</dbReference>
<evidence type="ECO:0000313" key="11">
    <source>
        <dbReference type="Proteomes" id="UP000664357"/>
    </source>
</evidence>
<feature type="binding site" evidence="7">
    <location>
        <position position="145"/>
    </location>
    <ligand>
        <name>NAD(+)</name>
        <dbReference type="ChEBI" id="CHEBI:57540"/>
    </ligand>
</feature>
<evidence type="ECO:0000313" key="10">
    <source>
        <dbReference type="EMBL" id="MEO1769554.1"/>
    </source>
</evidence>
<comment type="subcellular location">
    <subcellularLocation>
        <location evidence="7">Cytoplasm</location>
    </subcellularLocation>
</comment>
<dbReference type="RefSeq" id="WP_207704455.1">
    <property type="nucleotide sequence ID" value="NZ_JAFREL020000001.1"/>
</dbReference>
<comment type="similarity">
    <text evidence="2 7">Belongs to the LDH/MDH superfamily. LDH family.</text>
</comment>
<comment type="catalytic activity">
    <reaction evidence="6 7">
        <text>(S)-lactate + NAD(+) = pyruvate + NADH + H(+)</text>
        <dbReference type="Rhea" id="RHEA:23444"/>
        <dbReference type="ChEBI" id="CHEBI:15361"/>
        <dbReference type="ChEBI" id="CHEBI:15378"/>
        <dbReference type="ChEBI" id="CHEBI:16651"/>
        <dbReference type="ChEBI" id="CHEBI:57540"/>
        <dbReference type="ChEBI" id="CHEBI:57945"/>
        <dbReference type="EC" id="1.1.1.27"/>
    </reaction>
</comment>
<dbReference type="Pfam" id="PF00056">
    <property type="entry name" value="Ldh_1_N"/>
    <property type="match status" value="1"/>
</dbReference>
<evidence type="ECO:0000256" key="6">
    <source>
        <dbReference type="ARBA" id="ARBA00049258"/>
    </source>
</evidence>
<dbReference type="InterPro" id="IPR001236">
    <property type="entry name" value="Lactate/malate_DH_N"/>
</dbReference>
<dbReference type="Gene3D" id="3.40.50.720">
    <property type="entry name" value="NAD(P)-binding Rossmann-like Domain"/>
    <property type="match status" value="1"/>
</dbReference>
<dbReference type="Gene3D" id="3.90.110.10">
    <property type="entry name" value="Lactate dehydrogenase/glycoside hydrolase, family 4, C-terminal"/>
    <property type="match status" value="1"/>
</dbReference>
<dbReference type="EC" id="1.1.1.27" evidence="3 7"/>
<reference evidence="10 11" key="1">
    <citation type="submission" date="2024-02" db="EMBL/GenBank/DDBJ databases">
        <title>The Genome Sequence of Enterococcus sp. DIV0159.</title>
        <authorList>
            <person name="Earl A."/>
            <person name="Manson A."/>
            <person name="Gilmore M."/>
            <person name="Sanders J."/>
            <person name="Shea T."/>
            <person name="Howe W."/>
            <person name="Livny J."/>
            <person name="Cuomo C."/>
            <person name="Neafsey D."/>
            <person name="Birren B."/>
        </authorList>
    </citation>
    <scope>NUCLEOTIDE SEQUENCE [LARGE SCALE GENOMIC DNA]</scope>
    <source>
        <strain evidence="10 11">665A</strain>
    </source>
</reference>
<comment type="subunit">
    <text evidence="7">Homotetramer.</text>
</comment>
<comment type="function">
    <text evidence="7">Catalyzes the conversion of lactate to pyruvate.</text>
</comment>
<dbReference type="HAMAP" id="MF_00488">
    <property type="entry name" value="Lactate_dehydrog"/>
    <property type="match status" value="1"/>
</dbReference>
<feature type="active site" description="Proton acceptor" evidence="7">
    <location>
        <position position="177"/>
    </location>
</feature>
<feature type="binding site" evidence="7">
    <location>
        <position position="15"/>
    </location>
    <ligand>
        <name>NAD(+)</name>
        <dbReference type="ChEBI" id="CHEBI:57540"/>
    </ligand>
</feature>
<feature type="binding site" evidence="7">
    <location>
        <position position="84"/>
    </location>
    <ligand>
        <name>substrate</name>
    </ligand>
</feature>
<dbReference type="InterPro" id="IPR015955">
    <property type="entry name" value="Lactate_DH/Glyco_Ohase_4_C"/>
</dbReference>
<comment type="caution">
    <text evidence="10">The sequence shown here is derived from an EMBL/GenBank/DDBJ whole genome shotgun (WGS) entry which is preliminary data.</text>
</comment>
<feature type="modified residue" description="Phosphotyrosine" evidence="7">
    <location>
        <position position="221"/>
    </location>
</feature>
<proteinExistence type="inferred from homology"/>
<feature type="domain" description="Lactate/malate dehydrogenase N-terminal" evidence="8">
    <location>
        <begin position="6"/>
        <end position="144"/>
    </location>
</feature>
<name>A0ABV0EPZ4_9ENTE</name>
<keyword evidence="5 7" id="KW-0520">NAD</keyword>
<feature type="binding site" evidence="7">
    <location>
        <begin position="120"/>
        <end position="122"/>
    </location>
    <ligand>
        <name>NAD(+)</name>
        <dbReference type="ChEBI" id="CHEBI:57540"/>
    </ligand>
</feature>
<keyword evidence="11" id="KW-1185">Reference proteome</keyword>
<evidence type="ECO:0000256" key="7">
    <source>
        <dbReference type="HAMAP-Rule" id="MF_00488"/>
    </source>
</evidence>
<evidence type="ECO:0000256" key="2">
    <source>
        <dbReference type="ARBA" id="ARBA00006054"/>
    </source>
</evidence>
<dbReference type="PRINTS" id="PR00086">
    <property type="entry name" value="LLDHDRGNASE"/>
</dbReference>
<feature type="binding site" evidence="7">
    <location>
        <begin position="122"/>
        <end position="125"/>
    </location>
    <ligand>
        <name>substrate</name>
    </ligand>
</feature>
<dbReference type="NCBIfam" id="NF000824">
    <property type="entry name" value="PRK00066.1"/>
    <property type="match status" value="1"/>
</dbReference>
<dbReference type="NCBIfam" id="TIGR01771">
    <property type="entry name" value="L-LDH-NAD"/>
    <property type="match status" value="1"/>
</dbReference>
<evidence type="ECO:0000256" key="1">
    <source>
        <dbReference type="ARBA" id="ARBA00004843"/>
    </source>
</evidence>
<comment type="pathway">
    <text evidence="1 7">Fermentation; pyruvate fermentation to lactate; (S)-lactate from pyruvate: step 1/1.</text>
</comment>
<protein>
    <recommendedName>
        <fullName evidence="3 7">L-lactate dehydrogenase</fullName>
        <shortName evidence="7">L-LDH</shortName>
        <ecNumber evidence="3 7">1.1.1.27</ecNumber>
    </recommendedName>
</protein>
<keyword evidence="7" id="KW-0963">Cytoplasm</keyword>